<keyword evidence="2" id="KW-1185">Reference proteome</keyword>
<dbReference type="KEGG" id="mefw:F1737_05825"/>
<gene>
    <name evidence="1" type="ORF">F1737_05825</name>
</gene>
<dbReference type="PANTHER" id="PTHR36842:SF1">
    <property type="entry name" value="PROTEIN TOLB"/>
    <property type="match status" value="1"/>
</dbReference>
<sequence>MWGIAKIKKIFPLISVFFIIASLSVVVFASAGEPVLFSEGHSYDPYVSGDYIVYTDFKDDPFGREPVWGRYGIVRGKPGFRPIPIGNTYLYNISSNETSPVYKSVCRSSFPWIEDDTVYWYEDRFSPAYYDPGDPNPADLFIYSVPIERINPQTAENYSLLKPDVSPGREILYGFNEIKRPEFSSNLTEVVQGDTGTSDLYMYYIDPDSGNKTLLASGPYLEYACPQLYGDRIFWEDCRLGYSQIYMFDLKGNQEYLIAPQYFSQYDCSVDGNIVAWTTYGGDLYYTNISGMVEEKTPEKNLKQTKPIKSGNHLLFFRFCFLLYHFSG</sequence>
<organism evidence="1 2">
    <name type="scientific">Methanochimaera problematica</name>
    <dbReference type="NCBI Taxonomy" id="2609417"/>
    <lineage>
        <taxon>Archaea</taxon>
        <taxon>Methanobacteriati</taxon>
        <taxon>Methanobacteriota</taxon>
        <taxon>Stenosarchaea group</taxon>
        <taxon>Methanomicrobia</taxon>
        <taxon>Methanomicrobiales</taxon>
        <taxon>Methanomicrobiaceae</taxon>
        <taxon>Methanochimaera</taxon>
    </lineage>
</organism>
<proteinExistence type="predicted"/>
<dbReference type="Proteomes" id="UP001301797">
    <property type="component" value="Chromosome"/>
</dbReference>
<dbReference type="GeneID" id="85229679"/>
<reference evidence="1 2" key="1">
    <citation type="submission" date="2019-09" db="EMBL/GenBank/DDBJ databases">
        <title>The complete genome of Methanoplanus sp. FWC-SCC4.</title>
        <authorList>
            <person name="Chen S.-C."/>
            <person name="Zhou Y.-Z."/>
            <person name="Lai M.-C."/>
        </authorList>
    </citation>
    <scope>NUCLEOTIDE SEQUENCE [LARGE SCALE GENOMIC DNA]</scope>
    <source>
        <strain evidence="1 2">FWC-SCC4</strain>
    </source>
</reference>
<dbReference type="RefSeq" id="WP_317137848.1">
    <property type="nucleotide sequence ID" value="NZ_CP043875.1"/>
</dbReference>
<dbReference type="PANTHER" id="PTHR36842">
    <property type="entry name" value="PROTEIN TOLB HOMOLOG"/>
    <property type="match status" value="1"/>
</dbReference>
<evidence type="ECO:0000313" key="2">
    <source>
        <dbReference type="Proteomes" id="UP001301797"/>
    </source>
</evidence>
<dbReference type="EMBL" id="CP043875">
    <property type="protein sequence ID" value="WOF16262.1"/>
    <property type="molecule type" value="Genomic_DNA"/>
</dbReference>
<accession>A0AA97FCZ7</accession>
<protein>
    <recommendedName>
        <fullName evidence="3">DUF5050 domain-containing protein</fullName>
    </recommendedName>
</protein>
<dbReference type="SUPFAM" id="SSF69304">
    <property type="entry name" value="Tricorn protease N-terminal domain"/>
    <property type="match status" value="1"/>
</dbReference>
<name>A0AA97FCZ7_9EURY</name>
<dbReference type="AlphaFoldDB" id="A0AA97FCZ7"/>
<evidence type="ECO:0008006" key="3">
    <source>
        <dbReference type="Google" id="ProtNLM"/>
    </source>
</evidence>
<evidence type="ECO:0000313" key="1">
    <source>
        <dbReference type="EMBL" id="WOF16262.1"/>
    </source>
</evidence>